<dbReference type="PANTHER" id="PTHR31223:SF70">
    <property type="entry name" value="LOG FAMILY PROTEIN YJL055W"/>
    <property type="match status" value="1"/>
</dbReference>
<reference evidence="2 3" key="1">
    <citation type="submission" date="2020-08" db="EMBL/GenBank/DDBJ databases">
        <title>Sequencing the genomes of 1000 actinobacteria strains.</title>
        <authorList>
            <person name="Klenk H.-P."/>
        </authorList>
    </citation>
    <scope>NUCLEOTIDE SEQUENCE [LARGE SCALE GENOMIC DNA]</scope>
    <source>
        <strain evidence="2 3">DSM 45084</strain>
    </source>
</reference>
<dbReference type="GO" id="GO:0016799">
    <property type="term" value="F:hydrolase activity, hydrolyzing N-glycosyl compounds"/>
    <property type="evidence" value="ECO:0007669"/>
    <property type="project" value="TreeGrafter"/>
</dbReference>
<gene>
    <name evidence="2" type="ORF">F4559_004128</name>
</gene>
<evidence type="ECO:0000313" key="2">
    <source>
        <dbReference type="EMBL" id="MBB4966769.1"/>
    </source>
</evidence>
<dbReference type="PANTHER" id="PTHR31223">
    <property type="entry name" value="LOG FAMILY PROTEIN YJL055W"/>
    <property type="match status" value="1"/>
</dbReference>
<dbReference type="Pfam" id="PF03641">
    <property type="entry name" value="Lysine_decarbox"/>
    <property type="match status" value="1"/>
</dbReference>
<protein>
    <submittedName>
        <fullName evidence="2">Putative Rossmann-fold nucleotide-binding protein</fullName>
    </submittedName>
</protein>
<sequence>MGAVADAALAAGGEVVGVIPGFLVDLEIAHTGLTELRVVGTLHERKALMLELSDAVVALPGGTGTLFACDRRHDQPNARRPAGTVANAA</sequence>
<keyword evidence="3" id="KW-1185">Reference proteome</keyword>
<dbReference type="SUPFAM" id="SSF102405">
    <property type="entry name" value="MCP/YpsA-like"/>
    <property type="match status" value="1"/>
</dbReference>
<evidence type="ECO:0000313" key="3">
    <source>
        <dbReference type="Proteomes" id="UP000542674"/>
    </source>
</evidence>
<accession>A0A7W7WWU7</accession>
<evidence type="ECO:0000256" key="1">
    <source>
        <dbReference type="ARBA" id="ARBA00006763"/>
    </source>
</evidence>
<dbReference type="GO" id="GO:0009691">
    <property type="term" value="P:cytokinin biosynthetic process"/>
    <property type="evidence" value="ECO:0007669"/>
    <property type="project" value="TreeGrafter"/>
</dbReference>
<dbReference type="EMBL" id="JACHJS010000001">
    <property type="protein sequence ID" value="MBB4966769.1"/>
    <property type="molecule type" value="Genomic_DNA"/>
</dbReference>
<dbReference type="Gene3D" id="3.40.50.450">
    <property type="match status" value="1"/>
</dbReference>
<proteinExistence type="inferred from homology"/>
<comment type="similarity">
    <text evidence="1">Belongs to the LOG family.</text>
</comment>
<organism evidence="2 3">
    <name type="scientific">Saccharothrix violaceirubra</name>
    <dbReference type="NCBI Taxonomy" id="413306"/>
    <lineage>
        <taxon>Bacteria</taxon>
        <taxon>Bacillati</taxon>
        <taxon>Actinomycetota</taxon>
        <taxon>Actinomycetes</taxon>
        <taxon>Pseudonocardiales</taxon>
        <taxon>Pseudonocardiaceae</taxon>
        <taxon>Saccharothrix</taxon>
    </lineage>
</organism>
<comment type="caution">
    <text evidence="2">The sequence shown here is derived from an EMBL/GenBank/DDBJ whole genome shotgun (WGS) entry which is preliminary data.</text>
</comment>
<dbReference type="AlphaFoldDB" id="A0A7W7WWU7"/>
<name>A0A7W7WWU7_9PSEU</name>
<dbReference type="GO" id="GO:0005829">
    <property type="term" value="C:cytosol"/>
    <property type="evidence" value="ECO:0007669"/>
    <property type="project" value="TreeGrafter"/>
</dbReference>
<dbReference type="Proteomes" id="UP000542674">
    <property type="component" value="Unassembled WGS sequence"/>
</dbReference>
<dbReference type="InterPro" id="IPR031100">
    <property type="entry name" value="LOG_fam"/>
</dbReference>